<organism evidence="1 2">
    <name type="scientific">Desulfosoma caldarium</name>
    <dbReference type="NCBI Taxonomy" id="610254"/>
    <lineage>
        <taxon>Bacteria</taxon>
        <taxon>Pseudomonadati</taxon>
        <taxon>Thermodesulfobacteriota</taxon>
        <taxon>Syntrophobacteria</taxon>
        <taxon>Syntrophobacterales</taxon>
        <taxon>Syntrophobacteraceae</taxon>
        <taxon>Desulfosoma</taxon>
    </lineage>
</organism>
<dbReference type="Proteomes" id="UP000276223">
    <property type="component" value="Unassembled WGS sequence"/>
</dbReference>
<protein>
    <submittedName>
        <fullName evidence="1">Uncharacterized protein</fullName>
    </submittedName>
</protein>
<sequence length="108" mass="12767">MDVPVMSRVYVIFKRTRCCIRIYTDMDRHGFQSALEQAMKQRRSLFLHVYQPNGKGFYKSHTTVTPYEILVDCMFHVEEVNHNGEDPCTDKGKEARLLERLFKEHGLK</sequence>
<accession>A0A3N1V1R8</accession>
<dbReference type="RefSeq" id="WP_123289942.1">
    <property type="nucleotide sequence ID" value="NZ_RJVA01000011.1"/>
</dbReference>
<comment type="caution">
    <text evidence="1">The sequence shown here is derived from an EMBL/GenBank/DDBJ whole genome shotgun (WGS) entry which is preliminary data.</text>
</comment>
<dbReference type="AlphaFoldDB" id="A0A3N1V1R8"/>
<reference evidence="1 2" key="1">
    <citation type="submission" date="2018-11" db="EMBL/GenBank/DDBJ databases">
        <title>Genomic Encyclopedia of Type Strains, Phase IV (KMG-IV): sequencing the most valuable type-strain genomes for metagenomic binning, comparative biology and taxonomic classification.</title>
        <authorList>
            <person name="Goeker M."/>
        </authorList>
    </citation>
    <scope>NUCLEOTIDE SEQUENCE [LARGE SCALE GENOMIC DNA]</scope>
    <source>
        <strain evidence="1 2">DSM 22027</strain>
    </source>
</reference>
<dbReference type="OrthoDB" id="5517731at2"/>
<evidence type="ECO:0000313" key="2">
    <source>
        <dbReference type="Proteomes" id="UP000276223"/>
    </source>
</evidence>
<gene>
    <name evidence="1" type="ORF">EDC27_1453</name>
</gene>
<evidence type="ECO:0000313" key="1">
    <source>
        <dbReference type="EMBL" id="ROQ93436.1"/>
    </source>
</evidence>
<keyword evidence="2" id="KW-1185">Reference proteome</keyword>
<dbReference type="EMBL" id="RJVA01000011">
    <property type="protein sequence ID" value="ROQ93436.1"/>
    <property type="molecule type" value="Genomic_DNA"/>
</dbReference>
<name>A0A3N1V1R8_9BACT</name>
<proteinExistence type="predicted"/>